<keyword evidence="2" id="KW-1133">Transmembrane helix</keyword>
<feature type="compositionally biased region" description="Polar residues" evidence="1">
    <location>
        <begin position="14"/>
        <end position="24"/>
    </location>
</feature>
<dbReference type="Proteomes" id="UP001310890">
    <property type="component" value="Unassembled WGS sequence"/>
</dbReference>
<proteinExistence type="predicted"/>
<dbReference type="AlphaFoldDB" id="A0AAN7TBR6"/>
<comment type="caution">
    <text evidence="3">The sequence shown here is derived from an EMBL/GenBank/DDBJ whole genome shotgun (WGS) entry which is preliminary data.</text>
</comment>
<feature type="transmembrane region" description="Helical" evidence="2">
    <location>
        <begin position="88"/>
        <end position="110"/>
    </location>
</feature>
<sequence length="347" mass="40012">MAKPPQPRQKQKQTALKPTTSQIPTPFIKAPPTLEPLLEQLDPAQVYITHIDRHPPDHKKQIFLIPVCLNAAIALLLLWRIYAAVPTYWAILQTLLGYTSSATVDVINTTRREQIWVIVQRTGMFALDFLLFRFIGVWPLTFFLERPCNPVLWRWQLGGFEKEEVVVRVSRGWGVEELMKGVKQGEENAFFKTRILPAIEAQFMRQKTGYLMMDRSWDLDFQVMLDAHTLVKQQKLGVKDVDKFVLATMEGVGWIAWQWETDSDVIEDRRKKIVLFKELLTKMGKEGLFFKWMEIVEDERDGDGGFSVEGQKKVAERVQKEFEKEGIDFEELSGSIGGLEELPAEGQ</sequence>
<name>A0AAN7TBR6_9PEZI</name>
<gene>
    <name evidence="3" type="ORF">LTR62_007599</name>
</gene>
<organism evidence="3 4">
    <name type="scientific">Meristemomyces frigidus</name>
    <dbReference type="NCBI Taxonomy" id="1508187"/>
    <lineage>
        <taxon>Eukaryota</taxon>
        <taxon>Fungi</taxon>
        <taxon>Dikarya</taxon>
        <taxon>Ascomycota</taxon>
        <taxon>Pezizomycotina</taxon>
        <taxon>Dothideomycetes</taxon>
        <taxon>Dothideomycetidae</taxon>
        <taxon>Mycosphaerellales</taxon>
        <taxon>Teratosphaeriaceae</taxon>
        <taxon>Meristemomyces</taxon>
    </lineage>
</organism>
<feature type="transmembrane region" description="Helical" evidence="2">
    <location>
        <begin position="122"/>
        <end position="144"/>
    </location>
</feature>
<keyword evidence="2" id="KW-0472">Membrane</keyword>
<feature type="transmembrane region" description="Helical" evidence="2">
    <location>
        <begin position="62"/>
        <end position="82"/>
    </location>
</feature>
<accession>A0AAN7TBR6</accession>
<evidence type="ECO:0000256" key="2">
    <source>
        <dbReference type="SAM" id="Phobius"/>
    </source>
</evidence>
<protein>
    <submittedName>
        <fullName evidence="3">Uncharacterized protein</fullName>
    </submittedName>
</protein>
<evidence type="ECO:0000256" key="1">
    <source>
        <dbReference type="SAM" id="MobiDB-lite"/>
    </source>
</evidence>
<evidence type="ECO:0000313" key="3">
    <source>
        <dbReference type="EMBL" id="KAK5109051.1"/>
    </source>
</evidence>
<feature type="region of interest" description="Disordered" evidence="1">
    <location>
        <begin position="1"/>
        <end position="26"/>
    </location>
</feature>
<evidence type="ECO:0000313" key="4">
    <source>
        <dbReference type="Proteomes" id="UP001310890"/>
    </source>
</evidence>
<dbReference type="EMBL" id="JAVRRL010000072">
    <property type="protein sequence ID" value="KAK5109051.1"/>
    <property type="molecule type" value="Genomic_DNA"/>
</dbReference>
<keyword evidence="2" id="KW-0812">Transmembrane</keyword>
<reference evidence="3" key="1">
    <citation type="submission" date="2023-08" db="EMBL/GenBank/DDBJ databases">
        <title>Black Yeasts Isolated from many extreme environments.</title>
        <authorList>
            <person name="Coleine C."/>
            <person name="Stajich J.E."/>
            <person name="Selbmann L."/>
        </authorList>
    </citation>
    <scope>NUCLEOTIDE SEQUENCE</scope>
    <source>
        <strain evidence="3">CCFEE 5401</strain>
    </source>
</reference>